<dbReference type="EMBL" id="BGZK01000082">
    <property type="protein sequence ID" value="GBP16791.1"/>
    <property type="molecule type" value="Genomic_DNA"/>
</dbReference>
<proteinExistence type="predicted"/>
<dbReference type="OrthoDB" id="1421278at2759"/>
<organism evidence="1 2">
    <name type="scientific">Eumeta variegata</name>
    <name type="common">Bagworm moth</name>
    <name type="synonym">Eumeta japonica</name>
    <dbReference type="NCBI Taxonomy" id="151549"/>
    <lineage>
        <taxon>Eukaryota</taxon>
        <taxon>Metazoa</taxon>
        <taxon>Ecdysozoa</taxon>
        <taxon>Arthropoda</taxon>
        <taxon>Hexapoda</taxon>
        <taxon>Insecta</taxon>
        <taxon>Pterygota</taxon>
        <taxon>Neoptera</taxon>
        <taxon>Endopterygota</taxon>
        <taxon>Lepidoptera</taxon>
        <taxon>Glossata</taxon>
        <taxon>Ditrysia</taxon>
        <taxon>Tineoidea</taxon>
        <taxon>Psychidae</taxon>
        <taxon>Oiketicinae</taxon>
        <taxon>Eumeta</taxon>
    </lineage>
</organism>
<dbReference type="Proteomes" id="UP000299102">
    <property type="component" value="Unassembled WGS sequence"/>
</dbReference>
<dbReference type="AlphaFoldDB" id="A0A4C1TS11"/>
<evidence type="ECO:0008006" key="3">
    <source>
        <dbReference type="Google" id="ProtNLM"/>
    </source>
</evidence>
<sequence>MFLDNKLLSNEFMSGLDYGDEFCRPSRLVPLRVLDKSALILRIFLKTAEKAVIVPHYKGKGLRQSYLYDLKDYECRLKIDERSVKYLLYADDQIILAPSACKLQDGNENETLCVEVEQMKECSSKLADYDQTFGRIRMAKVSLSTSKLVIVTGNYSVARRRRESCARPSLGTLGRGNDLYPSIYHVNLTESTYAPADVHTCNKKNSAWSPSARKK</sequence>
<comment type="caution">
    <text evidence="1">The sequence shown here is derived from an EMBL/GenBank/DDBJ whole genome shotgun (WGS) entry which is preliminary data.</text>
</comment>
<protein>
    <recommendedName>
        <fullName evidence="3">Reverse transcriptase domain-containing protein</fullName>
    </recommendedName>
</protein>
<evidence type="ECO:0000313" key="1">
    <source>
        <dbReference type="EMBL" id="GBP16791.1"/>
    </source>
</evidence>
<reference evidence="1 2" key="1">
    <citation type="journal article" date="2019" name="Commun. Biol.">
        <title>The bagworm genome reveals a unique fibroin gene that provides high tensile strength.</title>
        <authorList>
            <person name="Kono N."/>
            <person name="Nakamura H."/>
            <person name="Ohtoshi R."/>
            <person name="Tomita M."/>
            <person name="Numata K."/>
            <person name="Arakawa K."/>
        </authorList>
    </citation>
    <scope>NUCLEOTIDE SEQUENCE [LARGE SCALE GENOMIC DNA]</scope>
</reference>
<gene>
    <name evidence="1" type="ORF">EVAR_13178_1</name>
</gene>
<accession>A0A4C1TS11</accession>
<name>A0A4C1TS11_EUMVA</name>
<keyword evidence="2" id="KW-1185">Reference proteome</keyword>
<evidence type="ECO:0000313" key="2">
    <source>
        <dbReference type="Proteomes" id="UP000299102"/>
    </source>
</evidence>